<keyword evidence="2" id="KW-1185">Reference proteome</keyword>
<gene>
    <name evidence="1" type="ORF">ACFPU1_05785</name>
</gene>
<sequence length="75" mass="9268">MRQDVYSYVSSRPDLKAFIRFHPHWYRRLNRNPQRIMEFEKEANIYHGKTFPQRVEKMNHGLNMVMMLLNMLRAQ</sequence>
<accession>A0ABW0YIV8</accession>
<dbReference type="EMBL" id="JBHSOZ010000003">
    <property type="protein sequence ID" value="MFC5712285.1"/>
    <property type="molecule type" value="Genomic_DNA"/>
</dbReference>
<organism evidence="1 2">
    <name type="scientific">Thalassorhabdus alkalitolerans</name>
    <dbReference type="NCBI Taxonomy" id="2282697"/>
    <lineage>
        <taxon>Bacteria</taxon>
        <taxon>Bacillati</taxon>
        <taxon>Bacillota</taxon>
        <taxon>Bacilli</taxon>
        <taxon>Bacillales</taxon>
        <taxon>Bacillaceae</taxon>
        <taxon>Thalassorhabdus</taxon>
    </lineage>
</organism>
<comment type="caution">
    <text evidence="1">The sequence shown here is derived from an EMBL/GenBank/DDBJ whole genome shotgun (WGS) entry which is preliminary data.</text>
</comment>
<evidence type="ECO:0000313" key="2">
    <source>
        <dbReference type="Proteomes" id="UP001596142"/>
    </source>
</evidence>
<reference evidence="2" key="1">
    <citation type="journal article" date="2019" name="Int. J. Syst. Evol. Microbiol.">
        <title>The Global Catalogue of Microorganisms (GCM) 10K type strain sequencing project: providing services to taxonomists for standard genome sequencing and annotation.</title>
        <authorList>
            <consortium name="The Broad Institute Genomics Platform"/>
            <consortium name="The Broad Institute Genome Sequencing Center for Infectious Disease"/>
            <person name="Wu L."/>
            <person name="Ma J."/>
        </authorList>
    </citation>
    <scope>NUCLEOTIDE SEQUENCE [LARGE SCALE GENOMIC DNA]</scope>
    <source>
        <strain evidence="2">CECT 7184</strain>
    </source>
</reference>
<evidence type="ECO:0000313" key="1">
    <source>
        <dbReference type="EMBL" id="MFC5712285.1"/>
    </source>
</evidence>
<dbReference type="InterPro" id="IPR025613">
    <property type="entry name" value="YlbE"/>
</dbReference>
<name>A0ABW0YIV8_9BACI</name>
<dbReference type="RefSeq" id="WP_054635226.1">
    <property type="nucleotide sequence ID" value="NZ_JBHSOZ010000003.1"/>
</dbReference>
<proteinExistence type="predicted"/>
<dbReference type="Proteomes" id="UP001596142">
    <property type="component" value="Unassembled WGS sequence"/>
</dbReference>
<dbReference type="Pfam" id="PF14003">
    <property type="entry name" value="YlbE"/>
    <property type="match status" value="1"/>
</dbReference>
<protein>
    <submittedName>
        <fullName evidence="1">YlbE-like family protein</fullName>
    </submittedName>
</protein>